<dbReference type="Proteomes" id="UP000676409">
    <property type="component" value="Chromosome"/>
</dbReference>
<proteinExistence type="predicted"/>
<accession>A0A975IV59</accession>
<keyword evidence="2" id="KW-1185">Reference proteome</keyword>
<evidence type="ECO:0000313" key="2">
    <source>
        <dbReference type="Proteomes" id="UP000676409"/>
    </source>
</evidence>
<sequence>MRNDERASLQVIKDALKLQRLEGKKFVLRAWAHWGTSQATIIHKLDVTLAPTIEPEVILRRARTTIEAQIVELGFSAEDAARAYLELQAEESPRTPAG</sequence>
<gene>
    <name evidence="1" type="ORF">KCG34_18110</name>
</gene>
<evidence type="ECO:0000313" key="1">
    <source>
        <dbReference type="EMBL" id="QUD86971.1"/>
    </source>
</evidence>
<dbReference type="EMBL" id="CP073078">
    <property type="protein sequence ID" value="QUD86971.1"/>
    <property type="molecule type" value="Genomic_DNA"/>
</dbReference>
<organism evidence="1 2">
    <name type="scientific">Phenylobacterium montanum</name>
    <dbReference type="NCBI Taxonomy" id="2823693"/>
    <lineage>
        <taxon>Bacteria</taxon>
        <taxon>Pseudomonadati</taxon>
        <taxon>Pseudomonadota</taxon>
        <taxon>Alphaproteobacteria</taxon>
        <taxon>Caulobacterales</taxon>
        <taxon>Caulobacteraceae</taxon>
        <taxon>Phenylobacterium</taxon>
    </lineage>
</organism>
<protein>
    <submittedName>
        <fullName evidence="1">Uncharacterized protein</fullName>
    </submittedName>
</protein>
<dbReference type="KEGG" id="caul:KCG34_18110"/>
<name>A0A975IV59_9CAUL</name>
<dbReference type="RefSeq" id="WP_211937023.1">
    <property type="nucleotide sequence ID" value="NZ_CP073078.1"/>
</dbReference>
<dbReference type="AlphaFoldDB" id="A0A975IV59"/>
<reference evidence="1" key="1">
    <citation type="submission" date="2021-04" db="EMBL/GenBank/DDBJ databases">
        <title>The complete genome sequence of Caulobacter sp. S6.</title>
        <authorList>
            <person name="Tang Y."/>
            <person name="Ouyang W."/>
            <person name="Liu Q."/>
            <person name="Huang B."/>
            <person name="Guo Z."/>
            <person name="Lei P."/>
        </authorList>
    </citation>
    <scope>NUCLEOTIDE SEQUENCE</scope>
    <source>
        <strain evidence="1">S6</strain>
    </source>
</reference>